<gene>
    <name evidence="2" type="ORF">D9756_002484</name>
</gene>
<keyword evidence="1" id="KW-0472">Membrane</keyword>
<keyword evidence="1" id="KW-0812">Transmembrane</keyword>
<proteinExistence type="predicted"/>
<feature type="transmembrane region" description="Helical" evidence="1">
    <location>
        <begin position="178"/>
        <end position="197"/>
    </location>
</feature>
<dbReference type="OrthoDB" id="3339358at2759"/>
<name>A0A8H5GCC4_9AGAR</name>
<evidence type="ECO:0000313" key="3">
    <source>
        <dbReference type="Proteomes" id="UP000559027"/>
    </source>
</evidence>
<dbReference type="Proteomes" id="UP000559027">
    <property type="component" value="Unassembled WGS sequence"/>
</dbReference>
<accession>A0A8H5GCC4</accession>
<feature type="transmembrane region" description="Helical" evidence="1">
    <location>
        <begin position="12"/>
        <end position="30"/>
    </location>
</feature>
<dbReference type="EMBL" id="JAACJO010000002">
    <property type="protein sequence ID" value="KAF5362130.1"/>
    <property type="molecule type" value="Genomic_DNA"/>
</dbReference>
<evidence type="ECO:0000256" key="1">
    <source>
        <dbReference type="SAM" id="Phobius"/>
    </source>
</evidence>
<keyword evidence="3" id="KW-1185">Reference proteome</keyword>
<sequence length="515" mass="56960">MAARSEISNPAWPRYLALCGAALPAMLFVISSGWSFPPFSPRQITDSNDLFPFLVAPWAEPNNIFGLISRLVQVALLWRAPSFGILELVFGYLFWILVALARTLVGFILTRSVGWAFPRLFSHYAMYETSRGYGPVLVGYLLGLDGADVAKISGLHIHPQYFVIGLSLLMCWLDVEPWTYGIATLGVGTFVLVHSIFSRIRPLKRDQVVSGSPQRIVIPKMALTLVALITFTNMLSPRLSPAKQVSMPESPFPPARLLDIIILSFPRPDVQAAQMIIKTTLESYTPLLSAGVGLAVFTHVEQHPAFDAVQDAIGTSQNIAFYKDTDTHSDARSGQYLHLAEAFRWQLERGAEQAEWVMIVEDDFPLCGQEAGRNALRTVMKLLEDGREGKESIPARRGAFIGTGGSGLIFHRSLLPIMAHILRTHADLVSKLPPNMPSRPADVVMQDCLLGRDPLCPPKRPGGLIITSRLVMDHIGGMFSTNAHKATNSDKWRCGWRHAFHGMGEVDVVVVEDLW</sequence>
<feature type="transmembrane region" description="Helical" evidence="1">
    <location>
        <begin position="84"/>
        <end position="109"/>
    </location>
</feature>
<reference evidence="2 3" key="1">
    <citation type="journal article" date="2020" name="ISME J.">
        <title>Uncovering the hidden diversity of litter-decomposition mechanisms in mushroom-forming fungi.</title>
        <authorList>
            <person name="Floudas D."/>
            <person name="Bentzer J."/>
            <person name="Ahren D."/>
            <person name="Johansson T."/>
            <person name="Persson P."/>
            <person name="Tunlid A."/>
        </authorList>
    </citation>
    <scope>NUCLEOTIDE SEQUENCE [LARGE SCALE GENOMIC DNA]</scope>
    <source>
        <strain evidence="2 3">CBS 146.42</strain>
    </source>
</reference>
<keyword evidence="1" id="KW-1133">Transmembrane helix</keyword>
<evidence type="ECO:0000313" key="2">
    <source>
        <dbReference type="EMBL" id="KAF5362130.1"/>
    </source>
</evidence>
<organism evidence="2 3">
    <name type="scientific">Leucocoprinus leucothites</name>
    <dbReference type="NCBI Taxonomy" id="201217"/>
    <lineage>
        <taxon>Eukaryota</taxon>
        <taxon>Fungi</taxon>
        <taxon>Dikarya</taxon>
        <taxon>Basidiomycota</taxon>
        <taxon>Agaricomycotina</taxon>
        <taxon>Agaricomycetes</taxon>
        <taxon>Agaricomycetidae</taxon>
        <taxon>Agaricales</taxon>
        <taxon>Agaricineae</taxon>
        <taxon>Agaricaceae</taxon>
        <taxon>Leucocoprinus</taxon>
    </lineage>
</organism>
<feature type="transmembrane region" description="Helical" evidence="1">
    <location>
        <begin position="217"/>
        <end position="236"/>
    </location>
</feature>
<dbReference type="AlphaFoldDB" id="A0A8H5GCC4"/>
<comment type="caution">
    <text evidence="2">The sequence shown here is derived from an EMBL/GenBank/DDBJ whole genome shotgun (WGS) entry which is preliminary data.</text>
</comment>
<protein>
    <submittedName>
        <fullName evidence="2">Uncharacterized protein</fullName>
    </submittedName>
</protein>